<dbReference type="Proteomes" id="UP000285882">
    <property type="component" value="Chromosome"/>
</dbReference>
<dbReference type="PANTHER" id="PTHR24421:SF60">
    <property type="entry name" value="SENSOR HISTIDINE KINASE COMP"/>
    <property type="match status" value="1"/>
</dbReference>
<gene>
    <name evidence="6" type="ORF">C0674_00220</name>
</gene>
<accession>A0ABX5Q3I8</accession>
<dbReference type="InterPro" id="IPR050482">
    <property type="entry name" value="Sensor_HK_TwoCompSys"/>
</dbReference>
<feature type="transmembrane region" description="Helical" evidence="4">
    <location>
        <begin position="110"/>
        <end position="133"/>
    </location>
</feature>
<name>A0ABX5Q3I8_9BACL</name>
<dbReference type="SUPFAM" id="SSF55874">
    <property type="entry name" value="ATPase domain of HSP90 chaperone/DNA topoisomerase II/histidine kinase"/>
    <property type="match status" value="1"/>
</dbReference>
<feature type="transmembrane region" description="Helical" evidence="4">
    <location>
        <begin position="81"/>
        <end position="98"/>
    </location>
</feature>
<dbReference type="InterPro" id="IPR036890">
    <property type="entry name" value="HATPase_C_sf"/>
</dbReference>
<evidence type="ECO:0000256" key="1">
    <source>
        <dbReference type="ARBA" id="ARBA00022679"/>
    </source>
</evidence>
<feature type="transmembrane region" description="Helical" evidence="4">
    <location>
        <begin position="145"/>
        <end position="168"/>
    </location>
</feature>
<keyword evidence="7" id="KW-1185">Reference proteome</keyword>
<proteinExistence type="predicted"/>
<dbReference type="EMBL" id="CP025688">
    <property type="protein sequence ID" value="QAA21194.1"/>
    <property type="molecule type" value="Genomic_DNA"/>
</dbReference>
<keyword evidence="4" id="KW-0472">Membrane</keyword>
<keyword evidence="2" id="KW-0418">Kinase</keyword>
<feature type="transmembrane region" description="Helical" evidence="4">
    <location>
        <begin position="174"/>
        <end position="196"/>
    </location>
</feature>
<evidence type="ECO:0000259" key="5">
    <source>
        <dbReference type="Pfam" id="PF02518"/>
    </source>
</evidence>
<dbReference type="InterPro" id="IPR003594">
    <property type="entry name" value="HATPase_dom"/>
</dbReference>
<feature type="transmembrane region" description="Helical" evidence="4">
    <location>
        <begin position="301"/>
        <end position="318"/>
    </location>
</feature>
<dbReference type="PANTHER" id="PTHR24421">
    <property type="entry name" value="NITRATE/NITRITE SENSOR PROTEIN NARX-RELATED"/>
    <property type="match status" value="1"/>
</dbReference>
<feature type="domain" description="Histidine kinase/HSP90-like ATPase" evidence="5">
    <location>
        <begin position="596"/>
        <end position="683"/>
    </location>
</feature>
<keyword evidence="3" id="KW-0902">Two-component regulatory system</keyword>
<reference evidence="6 7" key="1">
    <citation type="submission" date="2018-01" db="EMBL/GenBank/DDBJ databases">
        <title>Complete genome sequencing of Sporolactobacillus terrae DLG3.</title>
        <authorList>
            <person name="Nam Y.-D."/>
            <person name="Kang J."/>
            <person name="Chung W.-H."/>
        </authorList>
    </citation>
    <scope>NUCLEOTIDE SEQUENCE [LARGE SCALE GENOMIC DNA]</scope>
    <source>
        <strain evidence="6 7">DLG3</strain>
    </source>
</reference>
<dbReference type="Pfam" id="PF02518">
    <property type="entry name" value="HATPase_c"/>
    <property type="match status" value="1"/>
</dbReference>
<evidence type="ECO:0000256" key="4">
    <source>
        <dbReference type="SAM" id="Phobius"/>
    </source>
</evidence>
<feature type="transmembrane region" description="Helical" evidence="4">
    <location>
        <begin position="208"/>
        <end position="232"/>
    </location>
</feature>
<evidence type="ECO:0000256" key="3">
    <source>
        <dbReference type="ARBA" id="ARBA00023012"/>
    </source>
</evidence>
<feature type="transmembrane region" description="Helical" evidence="4">
    <location>
        <begin position="51"/>
        <end position="74"/>
    </location>
</feature>
<feature type="transmembrane region" description="Helical" evidence="4">
    <location>
        <begin position="238"/>
        <end position="257"/>
    </location>
</feature>
<keyword evidence="4" id="KW-0812">Transmembrane</keyword>
<keyword evidence="1" id="KW-0808">Transferase</keyword>
<protein>
    <recommendedName>
        <fullName evidence="5">Histidine kinase/HSP90-like ATPase domain-containing protein</fullName>
    </recommendedName>
</protein>
<evidence type="ECO:0000256" key="2">
    <source>
        <dbReference type="ARBA" id="ARBA00022777"/>
    </source>
</evidence>
<feature type="transmembrane region" description="Helical" evidence="4">
    <location>
        <begin position="269"/>
        <end position="289"/>
    </location>
</feature>
<evidence type="ECO:0000313" key="7">
    <source>
        <dbReference type="Proteomes" id="UP000285882"/>
    </source>
</evidence>
<dbReference type="Gene3D" id="3.30.565.10">
    <property type="entry name" value="Histidine kinase-like ATPase, C-terminal domain"/>
    <property type="match status" value="1"/>
</dbReference>
<sequence>MIRFQIDGREAAVMTATSMHEWNRRLLLGCLCLSLAASVRLSVMSHSGGLITATVLPAASFVVCFGLALSLWLANCSKKGEQLLICFLCLVGLLWQLAEAGDTSAARNGFQTAAFVGDVLSLLLLMHILEHYLSYWGLVWLPQSVKWIVSAPALGLLGTAAGLQIAGFPALRPAALLLMAALMALALAASAHVMIVSREAAYRPMLHVLLFGLLFSCAPALIGVVCTLNGVSSIPMPVLFPGLLPLLLAYLVCSERFMDLSFTLKHASYCALIAALPSVFISIVFYHVSAWGNLVADRSDVFVTGILMFLVLFFMLYIKQYLDYSLRKRLNAKQQDVQIALNRFLQWIENDDDLENIGPIIEREVENCLPVERAQLLVLGKEDEANPYFSYASRGDPGEITATQEGFRILLSESALGKIVLVAKWTRPRRRLNPDERVWLAALISYAQIVIENRANINDLMKNLEESAAQRAFVPMTIKKMMLRISERERFKWSRRLHDQNMQDQLDIARQLDAWGKESRDPQTKALMVGFREQVLDGVYVLRQVINDLHPEFIYRTGLKKALLELFDKVNLRADFKLYGHVDDRLDGFQNEWDMAVYRVVQELLNNAQKHAQAHCVHLNLMKKNDRFMLTYSDDGIGLNVSAIGKSFGTMGLPGMIGRVEGMGGHLAIDSQPGSGLRISIQWTKKGAYA</sequence>
<keyword evidence="4" id="KW-1133">Transmembrane helix</keyword>
<evidence type="ECO:0000313" key="6">
    <source>
        <dbReference type="EMBL" id="QAA21194.1"/>
    </source>
</evidence>
<dbReference type="CDD" id="cd16917">
    <property type="entry name" value="HATPase_UhpB-NarQ-NarX-like"/>
    <property type="match status" value="1"/>
</dbReference>
<organism evidence="6 7">
    <name type="scientific">Sporolactobacillus terrae</name>
    <dbReference type="NCBI Taxonomy" id="269673"/>
    <lineage>
        <taxon>Bacteria</taxon>
        <taxon>Bacillati</taxon>
        <taxon>Bacillota</taxon>
        <taxon>Bacilli</taxon>
        <taxon>Bacillales</taxon>
        <taxon>Sporolactobacillaceae</taxon>
        <taxon>Sporolactobacillus</taxon>
    </lineage>
</organism>